<comment type="catalytic activity">
    <reaction evidence="1">
        <text>ATP + protein L-histidine = ADP + protein N-phospho-L-histidine.</text>
        <dbReference type="EC" id="2.7.13.3"/>
    </reaction>
</comment>
<organism evidence="14 15">
    <name type="scientific">Labrys wisconsinensis</name>
    <dbReference type="NCBI Taxonomy" id="425677"/>
    <lineage>
        <taxon>Bacteria</taxon>
        <taxon>Pseudomonadati</taxon>
        <taxon>Pseudomonadota</taxon>
        <taxon>Alphaproteobacteria</taxon>
        <taxon>Hyphomicrobiales</taxon>
        <taxon>Xanthobacteraceae</taxon>
        <taxon>Labrys</taxon>
    </lineage>
</organism>
<accession>A0ABU0JJV3</accession>
<dbReference type="RefSeq" id="WP_307282261.1">
    <property type="nucleotide sequence ID" value="NZ_JAUSVX010000017.1"/>
</dbReference>
<evidence type="ECO:0000256" key="1">
    <source>
        <dbReference type="ARBA" id="ARBA00000085"/>
    </source>
</evidence>
<dbReference type="SMART" id="SM00304">
    <property type="entry name" value="HAMP"/>
    <property type="match status" value="1"/>
</dbReference>
<dbReference type="PROSITE" id="PS50109">
    <property type="entry name" value="HIS_KIN"/>
    <property type="match status" value="1"/>
</dbReference>
<evidence type="ECO:0000256" key="6">
    <source>
        <dbReference type="ARBA" id="ARBA00022692"/>
    </source>
</evidence>
<name>A0ABU0JJV3_9HYPH</name>
<dbReference type="PANTHER" id="PTHR45436">
    <property type="entry name" value="SENSOR HISTIDINE KINASE YKOH"/>
    <property type="match status" value="1"/>
</dbReference>
<keyword evidence="6 11" id="KW-0812">Transmembrane</keyword>
<dbReference type="InterPro" id="IPR003661">
    <property type="entry name" value="HisK_dim/P_dom"/>
</dbReference>
<dbReference type="Gene3D" id="1.10.287.130">
    <property type="match status" value="1"/>
</dbReference>
<dbReference type="EC" id="2.7.13.3" evidence="3"/>
<dbReference type="CDD" id="cd06225">
    <property type="entry name" value="HAMP"/>
    <property type="match status" value="1"/>
</dbReference>
<dbReference type="SUPFAM" id="SSF55874">
    <property type="entry name" value="ATPase domain of HSP90 chaperone/DNA topoisomerase II/histidine kinase"/>
    <property type="match status" value="1"/>
</dbReference>
<dbReference type="Gene3D" id="6.10.340.10">
    <property type="match status" value="1"/>
</dbReference>
<protein>
    <recommendedName>
        <fullName evidence="3">histidine kinase</fullName>
        <ecNumber evidence="3">2.7.13.3</ecNumber>
    </recommendedName>
</protein>
<dbReference type="CDD" id="cd00082">
    <property type="entry name" value="HisKA"/>
    <property type="match status" value="1"/>
</dbReference>
<keyword evidence="4" id="KW-0597">Phosphoprotein</keyword>
<evidence type="ECO:0000256" key="10">
    <source>
        <dbReference type="ARBA" id="ARBA00023136"/>
    </source>
</evidence>
<dbReference type="SMART" id="SM00388">
    <property type="entry name" value="HisKA"/>
    <property type="match status" value="1"/>
</dbReference>
<proteinExistence type="predicted"/>
<evidence type="ECO:0000259" key="12">
    <source>
        <dbReference type="PROSITE" id="PS50109"/>
    </source>
</evidence>
<dbReference type="PRINTS" id="PR00344">
    <property type="entry name" value="BCTRLSENSOR"/>
</dbReference>
<dbReference type="InterPro" id="IPR036890">
    <property type="entry name" value="HATPase_C_sf"/>
</dbReference>
<keyword evidence="8 11" id="KW-1133">Transmembrane helix</keyword>
<dbReference type="SUPFAM" id="SSF158472">
    <property type="entry name" value="HAMP domain-like"/>
    <property type="match status" value="1"/>
</dbReference>
<reference evidence="14 15" key="1">
    <citation type="submission" date="2023-07" db="EMBL/GenBank/DDBJ databases">
        <title>Genomic Encyclopedia of Type Strains, Phase IV (KMG-IV): sequencing the most valuable type-strain genomes for metagenomic binning, comparative biology and taxonomic classification.</title>
        <authorList>
            <person name="Goeker M."/>
        </authorList>
    </citation>
    <scope>NUCLEOTIDE SEQUENCE [LARGE SCALE GENOMIC DNA]</scope>
    <source>
        <strain evidence="14 15">DSM 19619</strain>
    </source>
</reference>
<feature type="transmembrane region" description="Helical" evidence="11">
    <location>
        <begin position="165"/>
        <end position="190"/>
    </location>
</feature>
<dbReference type="InterPro" id="IPR003660">
    <property type="entry name" value="HAMP_dom"/>
</dbReference>
<dbReference type="InterPro" id="IPR004358">
    <property type="entry name" value="Sig_transdc_His_kin-like_C"/>
</dbReference>
<evidence type="ECO:0000256" key="7">
    <source>
        <dbReference type="ARBA" id="ARBA00022777"/>
    </source>
</evidence>
<evidence type="ECO:0000313" key="15">
    <source>
        <dbReference type="Proteomes" id="UP001242480"/>
    </source>
</evidence>
<dbReference type="InterPro" id="IPR036097">
    <property type="entry name" value="HisK_dim/P_sf"/>
</dbReference>
<keyword evidence="10 11" id="KW-0472">Membrane</keyword>
<evidence type="ECO:0000256" key="9">
    <source>
        <dbReference type="ARBA" id="ARBA00023012"/>
    </source>
</evidence>
<sequence length="469" mass="49896">MRPFDLSPFKTSIFRLTAVYVLLFALSVGVLFTVVGYVTRNSMRSQISATVEREAAALAQEYGQADGSAATEIVKRRLQRGAFSYFLLQGADGRLIAGNISPVSIEPGLHDVLVHRRRDAAHPERGEEAEARPAIAFGIRLGDGSFAVVANDAERIAQVESAIGTAFAAGGSVSALLAILGGILLSAGFVRRIDAVNRTARDFMAGQFDARVPVAGRKDEIGQLAANLNAMFDRLQQAMESLKQLSGDVAHDLRTPLSRLRQTLEVARATATSTAEFRAAIEAAIAEAEAILDTFSALLRIAQIESGSRRRGFAPVDLSALTRLVAETYGVVAEDAGHALTASIEDGVRVQGDRELLLQLCSNVVENAIRHTPAGSVIALRLAHEGRDAVLVFADTGPGIPEQDYGRIFRRFYRLEASRTTPGNGLGLAIVAAIAELHGAAITLSDNGPGLALSIRFPAPDHGGLARRS</sequence>
<feature type="transmembrane region" description="Helical" evidence="11">
    <location>
        <begin position="12"/>
        <end position="38"/>
    </location>
</feature>
<evidence type="ECO:0000256" key="2">
    <source>
        <dbReference type="ARBA" id="ARBA00004370"/>
    </source>
</evidence>
<dbReference type="SMART" id="SM00387">
    <property type="entry name" value="HATPase_c"/>
    <property type="match status" value="1"/>
</dbReference>
<feature type="domain" description="Histidine kinase" evidence="12">
    <location>
        <begin position="248"/>
        <end position="461"/>
    </location>
</feature>
<evidence type="ECO:0000256" key="5">
    <source>
        <dbReference type="ARBA" id="ARBA00022679"/>
    </source>
</evidence>
<dbReference type="Pfam" id="PF00512">
    <property type="entry name" value="HisKA"/>
    <property type="match status" value="1"/>
</dbReference>
<dbReference type="InterPro" id="IPR005467">
    <property type="entry name" value="His_kinase_dom"/>
</dbReference>
<evidence type="ECO:0000259" key="13">
    <source>
        <dbReference type="PROSITE" id="PS50885"/>
    </source>
</evidence>
<dbReference type="PROSITE" id="PS50885">
    <property type="entry name" value="HAMP"/>
    <property type="match status" value="1"/>
</dbReference>
<keyword evidence="5" id="KW-0808">Transferase</keyword>
<evidence type="ECO:0000313" key="14">
    <source>
        <dbReference type="EMBL" id="MDQ0473683.1"/>
    </source>
</evidence>
<dbReference type="GO" id="GO:0016301">
    <property type="term" value="F:kinase activity"/>
    <property type="evidence" value="ECO:0007669"/>
    <property type="project" value="UniProtKB-KW"/>
</dbReference>
<dbReference type="Proteomes" id="UP001242480">
    <property type="component" value="Unassembled WGS sequence"/>
</dbReference>
<dbReference type="EMBL" id="JAUSVX010000017">
    <property type="protein sequence ID" value="MDQ0473683.1"/>
    <property type="molecule type" value="Genomic_DNA"/>
</dbReference>
<dbReference type="InterPro" id="IPR050428">
    <property type="entry name" value="TCS_sensor_his_kinase"/>
</dbReference>
<gene>
    <name evidence="14" type="ORF">QO011_006719</name>
</gene>
<dbReference type="InterPro" id="IPR003594">
    <property type="entry name" value="HATPase_dom"/>
</dbReference>
<keyword evidence="15" id="KW-1185">Reference proteome</keyword>
<keyword evidence="9" id="KW-0902">Two-component regulatory system</keyword>
<dbReference type="Pfam" id="PF00672">
    <property type="entry name" value="HAMP"/>
    <property type="match status" value="1"/>
</dbReference>
<dbReference type="Pfam" id="PF02518">
    <property type="entry name" value="HATPase_c"/>
    <property type="match status" value="1"/>
</dbReference>
<dbReference type="SUPFAM" id="SSF47384">
    <property type="entry name" value="Homodimeric domain of signal transducing histidine kinase"/>
    <property type="match status" value="1"/>
</dbReference>
<dbReference type="PANTHER" id="PTHR45436:SF8">
    <property type="entry name" value="HISTIDINE KINASE"/>
    <property type="match status" value="1"/>
</dbReference>
<feature type="domain" description="HAMP" evidence="13">
    <location>
        <begin position="187"/>
        <end position="240"/>
    </location>
</feature>
<comment type="caution">
    <text evidence="14">The sequence shown here is derived from an EMBL/GenBank/DDBJ whole genome shotgun (WGS) entry which is preliminary data.</text>
</comment>
<dbReference type="Gene3D" id="3.30.565.10">
    <property type="entry name" value="Histidine kinase-like ATPase, C-terminal domain"/>
    <property type="match status" value="1"/>
</dbReference>
<evidence type="ECO:0000256" key="4">
    <source>
        <dbReference type="ARBA" id="ARBA00022553"/>
    </source>
</evidence>
<evidence type="ECO:0000256" key="8">
    <source>
        <dbReference type="ARBA" id="ARBA00022989"/>
    </source>
</evidence>
<evidence type="ECO:0000256" key="3">
    <source>
        <dbReference type="ARBA" id="ARBA00012438"/>
    </source>
</evidence>
<evidence type="ECO:0000256" key="11">
    <source>
        <dbReference type="SAM" id="Phobius"/>
    </source>
</evidence>
<comment type="subcellular location">
    <subcellularLocation>
        <location evidence="2">Membrane</location>
    </subcellularLocation>
</comment>
<keyword evidence="7 14" id="KW-0418">Kinase</keyword>